<dbReference type="InterPro" id="IPR003313">
    <property type="entry name" value="AraC-bd"/>
</dbReference>
<evidence type="ECO:0000256" key="3">
    <source>
        <dbReference type="ARBA" id="ARBA00023163"/>
    </source>
</evidence>
<reference evidence="6 7" key="1">
    <citation type="submission" date="2023-03" db="EMBL/GenBank/DDBJ databases">
        <title>Bacillus Genome Sequencing.</title>
        <authorList>
            <person name="Dunlap C."/>
        </authorList>
    </citation>
    <scope>NUCLEOTIDE SEQUENCE [LARGE SCALE GENOMIC DNA]</scope>
    <source>
        <strain evidence="6 7">BD-525</strain>
    </source>
</reference>
<feature type="coiled-coil region" evidence="4">
    <location>
        <begin position="120"/>
        <end position="147"/>
    </location>
</feature>
<dbReference type="InterPro" id="IPR009057">
    <property type="entry name" value="Homeodomain-like_sf"/>
</dbReference>
<dbReference type="Gene3D" id="2.60.120.10">
    <property type="entry name" value="Jelly Rolls"/>
    <property type="match status" value="1"/>
</dbReference>
<feature type="domain" description="HTH araC/xylS-type" evidence="5">
    <location>
        <begin position="188"/>
        <end position="286"/>
    </location>
</feature>
<dbReference type="PANTHER" id="PTHR43280:SF2">
    <property type="entry name" value="HTH-TYPE TRANSCRIPTIONAL REGULATOR EXSA"/>
    <property type="match status" value="1"/>
</dbReference>
<evidence type="ECO:0000256" key="4">
    <source>
        <dbReference type="SAM" id="Coils"/>
    </source>
</evidence>
<sequence length="291" mass="34188">MQIIQEPIEYQDPLLCIKIWKLINEGLQYPIEWIWHYHKEVEFLTVEQGTLDVHTPDKVYRLEAGDSCVIGSSQLHFGRKIGTEKLVYMVLHIDLHAYFNPAIQMYYRQFTEIDQPLDRLNYIMEENEAAKREIAAIMAEMHDEMQDKRSGFELATSTMVIKLLLTLFRNDDRRTLNQASAVDIPLLKEVISYINAHIGEKIELKQVCKLANMSYSYFSKYFKKMMGVSFTDYVNRRKIQNAVRLLLTQNMKVTEIAEAIGIENMAHFYELFKRYTGCKPKEYMAKLRAES</sequence>
<dbReference type="InterPro" id="IPR018060">
    <property type="entry name" value="HTH_AraC"/>
</dbReference>
<dbReference type="EMBL" id="JARLKZ010000008">
    <property type="protein sequence ID" value="MEC0240925.1"/>
    <property type="molecule type" value="Genomic_DNA"/>
</dbReference>
<dbReference type="Pfam" id="PF12833">
    <property type="entry name" value="HTH_18"/>
    <property type="match status" value="1"/>
</dbReference>
<gene>
    <name evidence="6" type="ORF">P4H66_13805</name>
</gene>
<keyword evidence="2" id="KW-0238">DNA-binding</keyword>
<keyword evidence="7" id="KW-1185">Reference proteome</keyword>
<dbReference type="RefSeq" id="WP_326088666.1">
    <property type="nucleotide sequence ID" value="NZ_JARLKZ010000008.1"/>
</dbReference>
<dbReference type="CDD" id="cd02209">
    <property type="entry name" value="cupin_XRE_C"/>
    <property type="match status" value="1"/>
</dbReference>
<dbReference type="Proteomes" id="UP001344632">
    <property type="component" value="Unassembled WGS sequence"/>
</dbReference>
<evidence type="ECO:0000256" key="1">
    <source>
        <dbReference type="ARBA" id="ARBA00023015"/>
    </source>
</evidence>
<proteinExistence type="predicted"/>
<evidence type="ECO:0000256" key="2">
    <source>
        <dbReference type="ARBA" id="ARBA00023125"/>
    </source>
</evidence>
<dbReference type="InterPro" id="IPR018062">
    <property type="entry name" value="HTH_AraC-typ_CS"/>
</dbReference>
<dbReference type="Pfam" id="PF02311">
    <property type="entry name" value="AraC_binding"/>
    <property type="match status" value="1"/>
</dbReference>
<accession>A0ABU6GQC7</accession>
<evidence type="ECO:0000259" key="5">
    <source>
        <dbReference type="PROSITE" id="PS01124"/>
    </source>
</evidence>
<dbReference type="PROSITE" id="PS01124">
    <property type="entry name" value="HTH_ARAC_FAMILY_2"/>
    <property type="match status" value="1"/>
</dbReference>
<dbReference type="PANTHER" id="PTHR43280">
    <property type="entry name" value="ARAC-FAMILY TRANSCRIPTIONAL REGULATOR"/>
    <property type="match status" value="1"/>
</dbReference>
<dbReference type="SUPFAM" id="SSF46689">
    <property type="entry name" value="Homeodomain-like"/>
    <property type="match status" value="2"/>
</dbReference>
<evidence type="ECO:0000313" key="6">
    <source>
        <dbReference type="EMBL" id="MEC0240925.1"/>
    </source>
</evidence>
<evidence type="ECO:0000313" key="7">
    <source>
        <dbReference type="Proteomes" id="UP001344632"/>
    </source>
</evidence>
<keyword evidence="3" id="KW-0804">Transcription</keyword>
<keyword evidence="1" id="KW-0805">Transcription regulation</keyword>
<dbReference type="SMART" id="SM00342">
    <property type="entry name" value="HTH_ARAC"/>
    <property type="match status" value="1"/>
</dbReference>
<dbReference type="InterPro" id="IPR037923">
    <property type="entry name" value="HTH-like"/>
</dbReference>
<keyword evidence="4" id="KW-0175">Coiled coil</keyword>
<dbReference type="InterPro" id="IPR014710">
    <property type="entry name" value="RmlC-like_jellyroll"/>
</dbReference>
<dbReference type="PROSITE" id="PS00041">
    <property type="entry name" value="HTH_ARAC_FAMILY_1"/>
    <property type="match status" value="1"/>
</dbReference>
<organism evidence="6 7">
    <name type="scientific">Paenibacillus dokdonensis</name>
    <dbReference type="NCBI Taxonomy" id="2567944"/>
    <lineage>
        <taxon>Bacteria</taxon>
        <taxon>Bacillati</taxon>
        <taxon>Bacillota</taxon>
        <taxon>Bacilli</taxon>
        <taxon>Bacillales</taxon>
        <taxon>Paenibacillaceae</taxon>
        <taxon>Paenibacillus</taxon>
    </lineage>
</organism>
<comment type="caution">
    <text evidence="6">The sequence shown here is derived from an EMBL/GenBank/DDBJ whole genome shotgun (WGS) entry which is preliminary data.</text>
</comment>
<dbReference type="Gene3D" id="1.10.10.60">
    <property type="entry name" value="Homeodomain-like"/>
    <property type="match status" value="2"/>
</dbReference>
<name>A0ABU6GQC7_9BACL</name>
<dbReference type="SUPFAM" id="SSF51215">
    <property type="entry name" value="Regulatory protein AraC"/>
    <property type="match status" value="1"/>
</dbReference>
<protein>
    <submittedName>
        <fullName evidence="6">AraC family transcriptional regulator</fullName>
    </submittedName>
</protein>